<evidence type="ECO:0000313" key="2">
    <source>
        <dbReference type="Proteomes" id="UP000756346"/>
    </source>
</evidence>
<dbReference type="Pfam" id="PF12511">
    <property type="entry name" value="DUF3716"/>
    <property type="match status" value="1"/>
</dbReference>
<dbReference type="AlphaFoldDB" id="A0A9P8XQH6"/>
<dbReference type="InterPro" id="IPR022190">
    <property type="entry name" value="DUF3716"/>
</dbReference>
<protein>
    <submittedName>
        <fullName evidence="1">Uncharacterized protein</fullName>
    </submittedName>
</protein>
<name>A0A9P8XQH6_9PEZI</name>
<comment type="caution">
    <text evidence="1">The sequence shown here is derived from an EMBL/GenBank/DDBJ whole genome shotgun (WGS) entry which is preliminary data.</text>
</comment>
<keyword evidence="2" id="KW-1185">Reference proteome</keyword>
<dbReference type="EMBL" id="JAGTJQ010000015">
    <property type="protein sequence ID" value="KAH7012115.1"/>
    <property type="molecule type" value="Genomic_DNA"/>
</dbReference>
<evidence type="ECO:0000313" key="1">
    <source>
        <dbReference type="EMBL" id="KAH7012115.1"/>
    </source>
</evidence>
<gene>
    <name evidence="1" type="ORF">B0I36DRAFT_356213</name>
</gene>
<dbReference type="GeneID" id="70187108"/>
<proteinExistence type="predicted"/>
<dbReference type="OrthoDB" id="4776879at2759"/>
<sequence length="300" mass="33338">MAPVPFTAFLWQGEPLEDPVPAQAASPNSVQLASYFRRNRRAVPDEVAAAALAQRRQESDAHTFEYAGKDDFERDEYALAKTGTAWLTECICTSVHGKPRDLVEECHVSCPVSLISIRTVVLLWKPAVKTIQRLFTPKVIVRQKQEYYASFDLETSSRVLAMACYLFLEKKNTSDCTACTSARGSGPGVECVVGGHADLKHACTNCYYSGTSKKCSLRVGKLPCSTESSQRLIRTVYEEEQARAAALLEKKGLVFNPDIIAQLPLDDVKALHMKFEQELENRRAAVSEIDVSQGKKRRMA</sequence>
<accession>A0A9P8XQH6</accession>
<dbReference type="RefSeq" id="XP_046004491.1">
    <property type="nucleotide sequence ID" value="XM_046157562.1"/>
</dbReference>
<organism evidence="1 2">
    <name type="scientific">Microdochium trichocladiopsis</name>
    <dbReference type="NCBI Taxonomy" id="1682393"/>
    <lineage>
        <taxon>Eukaryota</taxon>
        <taxon>Fungi</taxon>
        <taxon>Dikarya</taxon>
        <taxon>Ascomycota</taxon>
        <taxon>Pezizomycotina</taxon>
        <taxon>Sordariomycetes</taxon>
        <taxon>Xylariomycetidae</taxon>
        <taxon>Xylariales</taxon>
        <taxon>Microdochiaceae</taxon>
        <taxon>Microdochium</taxon>
    </lineage>
</organism>
<reference evidence="1" key="1">
    <citation type="journal article" date="2021" name="Nat. Commun.">
        <title>Genetic determinants of endophytism in the Arabidopsis root mycobiome.</title>
        <authorList>
            <person name="Mesny F."/>
            <person name="Miyauchi S."/>
            <person name="Thiergart T."/>
            <person name="Pickel B."/>
            <person name="Atanasova L."/>
            <person name="Karlsson M."/>
            <person name="Huettel B."/>
            <person name="Barry K.W."/>
            <person name="Haridas S."/>
            <person name="Chen C."/>
            <person name="Bauer D."/>
            <person name="Andreopoulos W."/>
            <person name="Pangilinan J."/>
            <person name="LaButti K."/>
            <person name="Riley R."/>
            <person name="Lipzen A."/>
            <person name="Clum A."/>
            <person name="Drula E."/>
            <person name="Henrissat B."/>
            <person name="Kohler A."/>
            <person name="Grigoriev I.V."/>
            <person name="Martin F.M."/>
            <person name="Hacquard S."/>
        </authorList>
    </citation>
    <scope>NUCLEOTIDE SEQUENCE</scope>
    <source>
        <strain evidence="1">MPI-CAGE-CH-0230</strain>
    </source>
</reference>
<dbReference type="Proteomes" id="UP000756346">
    <property type="component" value="Unassembled WGS sequence"/>
</dbReference>